<evidence type="ECO:0000313" key="1">
    <source>
        <dbReference type="EMBL" id="GFQ79162.1"/>
    </source>
</evidence>
<proteinExistence type="predicted"/>
<dbReference type="EMBL" id="BMAO01012115">
    <property type="protein sequence ID" value="GFQ79162.1"/>
    <property type="molecule type" value="Genomic_DNA"/>
</dbReference>
<comment type="caution">
    <text evidence="1">The sequence shown here is derived from an EMBL/GenBank/DDBJ whole genome shotgun (WGS) entry which is preliminary data.</text>
</comment>
<dbReference type="AlphaFoldDB" id="A0A8X6FG24"/>
<protein>
    <submittedName>
        <fullName evidence="1">Uncharacterized protein</fullName>
    </submittedName>
</protein>
<dbReference type="Proteomes" id="UP000887116">
    <property type="component" value="Unassembled WGS sequence"/>
</dbReference>
<evidence type="ECO:0000313" key="2">
    <source>
        <dbReference type="Proteomes" id="UP000887116"/>
    </source>
</evidence>
<accession>A0A8X6FG24</accession>
<reference evidence="1" key="1">
    <citation type="submission" date="2020-07" db="EMBL/GenBank/DDBJ databases">
        <title>Multicomponent nature underlies the extraordinary mechanical properties of spider dragline silk.</title>
        <authorList>
            <person name="Kono N."/>
            <person name="Nakamura H."/>
            <person name="Mori M."/>
            <person name="Yoshida Y."/>
            <person name="Ohtoshi R."/>
            <person name="Malay A.D."/>
            <person name="Moran D.A.P."/>
            <person name="Tomita M."/>
            <person name="Numata K."/>
            <person name="Arakawa K."/>
        </authorList>
    </citation>
    <scope>NUCLEOTIDE SEQUENCE</scope>
</reference>
<gene>
    <name evidence="1" type="ORF">TNCT_569711</name>
</gene>
<sequence length="82" mass="9254">MITFFIRKKEKSVDMQITQLLCPNEFDGAQFLNEPLAKRNKAERGLKKRVTKQNKILTTTGDLKVNSVGITALPQSAFQCVL</sequence>
<organism evidence="1 2">
    <name type="scientific">Trichonephila clavata</name>
    <name type="common">Joro spider</name>
    <name type="synonym">Nephila clavata</name>
    <dbReference type="NCBI Taxonomy" id="2740835"/>
    <lineage>
        <taxon>Eukaryota</taxon>
        <taxon>Metazoa</taxon>
        <taxon>Ecdysozoa</taxon>
        <taxon>Arthropoda</taxon>
        <taxon>Chelicerata</taxon>
        <taxon>Arachnida</taxon>
        <taxon>Araneae</taxon>
        <taxon>Araneomorphae</taxon>
        <taxon>Entelegynae</taxon>
        <taxon>Araneoidea</taxon>
        <taxon>Nephilidae</taxon>
        <taxon>Trichonephila</taxon>
    </lineage>
</organism>
<keyword evidence="2" id="KW-1185">Reference proteome</keyword>
<name>A0A8X6FG24_TRICU</name>